<keyword evidence="6" id="KW-1185">Reference proteome</keyword>
<feature type="region of interest" description="Disordered" evidence="2">
    <location>
        <begin position="320"/>
        <end position="345"/>
    </location>
</feature>
<dbReference type="EMBL" id="JARJCN010000140">
    <property type="protein sequence ID" value="KAJ7069004.1"/>
    <property type="molecule type" value="Genomic_DNA"/>
</dbReference>
<evidence type="ECO:0000313" key="6">
    <source>
        <dbReference type="Proteomes" id="UP001222325"/>
    </source>
</evidence>
<name>A0AAD6TMM1_9AGAR</name>
<dbReference type="EMBL" id="JARJCN010000193">
    <property type="protein sequence ID" value="KAJ7064389.1"/>
    <property type="molecule type" value="Genomic_DNA"/>
</dbReference>
<dbReference type="AlphaFoldDB" id="A0AAD6TMM1"/>
<protein>
    <submittedName>
        <fullName evidence="3">Uncharacterized protein</fullName>
    </submittedName>
</protein>
<sequence length="385" mass="43604">MFMGSQGAPIAAPIGPLNGPAVPQTVSFRIPYPWEENVPKFITDNYEDLLSFVEHVEEILRLGNVIDNAKKKEYFTSLLPYNRRRQWRTLDLYKSGSFNEFLNEIYKDYPEVQLERSGALECLNEICEEYKGVDRTKEGPLKRFGVEFEAEVSKLERPPALIVNTEAVSKYLHTLEPSFARDLWSMVQTSLLLKGGIWGFKTLANNGIDVETRKSDPIQLKDLVELAGTMAQTDVQALFTSQPFGTKPVNQNQLDALQKKQKIDQLKQDISQLKADKTVSWEINSPRSLEPTSAPTPIRRGLIPIRQVFEAGVETNTLSQSLNKNTSLQGPEGPETVEAPERDEPEVDWLDVARDEIRSLRARLVRVQNYGFVDFSGQPDVFSQL</sequence>
<dbReference type="EMBL" id="JARJCN010000215">
    <property type="protein sequence ID" value="KAJ7062982.1"/>
    <property type="molecule type" value="Genomic_DNA"/>
</dbReference>
<evidence type="ECO:0000256" key="1">
    <source>
        <dbReference type="SAM" id="Coils"/>
    </source>
</evidence>
<evidence type="ECO:0000313" key="3">
    <source>
        <dbReference type="EMBL" id="KAJ7062982.1"/>
    </source>
</evidence>
<evidence type="ECO:0000313" key="5">
    <source>
        <dbReference type="EMBL" id="KAJ7069004.1"/>
    </source>
</evidence>
<gene>
    <name evidence="3" type="ORF">B0H15DRAFT_807856</name>
    <name evidence="5" type="ORF">B0H15DRAFT_970302</name>
    <name evidence="4" type="ORF">B0H15DRAFT_974455</name>
</gene>
<reference evidence="3" key="1">
    <citation type="submission" date="2023-03" db="EMBL/GenBank/DDBJ databases">
        <title>Massive genome expansion in bonnet fungi (Mycena s.s.) driven by repeated elements and novel gene families across ecological guilds.</title>
        <authorList>
            <consortium name="Lawrence Berkeley National Laboratory"/>
            <person name="Harder C.B."/>
            <person name="Miyauchi S."/>
            <person name="Viragh M."/>
            <person name="Kuo A."/>
            <person name="Thoen E."/>
            <person name="Andreopoulos B."/>
            <person name="Lu D."/>
            <person name="Skrede I."/>
            <person name="Drula E."/>
            <person name="Henrissat B."/>
            <person name="Morin E."/>
            <person name="Kohler A."/>
            <person name="Barry K."/>
            <person name="LaButti K."/>
            <person name="Morin E."/>
            <person name="Salamov A."/>
            <person name="Lipzen A."/>
            <person name="Mereny Z."/>
            <person name="Hegedus B."/>
            <person name="Baldrian P."/>
            <person name="Stursova M."/>
            <person name="Weitz H."/>
            <person name="Taylor A."/>
            <person name="Grigoriev I.V."/>
            <person name="Nagy L.G."/>
            <person name="Martin F."/>
            <person name="Kauserud H."/>
        </authorList>
    </citation>
    <scope>NUCLEOTIDE SEQUENCE</scope>
    <source>
        <strain evidence="3">CBHHK173m</strain>
    </source>
</reference>
<keyword evidence="1" id="KW-0175">Coiled coil</keyword>
<evidence type="ECO:0000313" key="4">
    <source>
        <dbReference type="EMBL" id="KAJ7064389.1"/>
    </source>
</evidence>
<feature type="compositionally biased region" description="Polar residues" evidence="2">
    <location>
        <begin position="320"/>
        <end position="329"/>
    </location>
</feature>
<comment type="caution">
    <text evidence="3">The sequence shown here is derived from an EMBL/GenBank/DDBJ whole genome shotgun (WGS) entry which is preliminary data.</text>
</comment>
<dbReference type="Proteomes" id="UP001222325">
    <property type="component" value="Unassembled WGS sequence"/>
</dbReference>
<accession>A0AAD6TMM1</accession>
<evidence type="ECO:0000256" key="2">
    <source>
        <dbReference type="SAM" id="MobiDB-lite"/>
    </source>
</evidence>
<feature type="coiled-coil region" evidence="1">
    <location>
        <begin position="249"/>
        <end position="276"/>
    </location>
</feature>
<organism evidence="3 6">
    <name type="scientific">Mycena belliarum</name>
    <dbReference type="NCBI Taxonomy" id="1033014"/>
    <lineage>
        <taxon>Eukaryota</taxon>
        <taxon>Fungi</taxon>
        <taxon>Dikarya</taxon>
        <taxon>Basidiomycota</taxon>
        <taxon>Agaricomycotina</taxon>
        <taxon>Agaricomycetes</taxon>
        <taxon>Agaricomycetidae</taxon>
        <taxon>Agaricales</taxon>
        <taxon>Marasmiineae</taxon>
        <taxon>Mycenaceae</taxon>
        <taxon>Mycena</taxon>
    </lineage>
</organism>
<proteinExistence type="predicted"/>